<protein>
    <submittedName>
        <fullName evidence="3">Aldo/keto reductase family oxidoreductase</fullName>
    </submittedName>
</protein>
<dbReference type="InterPro" id="IPR023210">
    <property type="entry name" value="NADP_OxRdtase_dom"/>
</dbReference>
<organism evidence="3 4">
    <name type="scientific">Pseudomonas syringae pv. cilantro</name>
    <dbReference type="NCBI Taxonomy" id="81035"/>
    <lineage>
        <taxon>Bacteria</taxon>
        <taxon>Pseudomonadati</taxon>
        <taxon>Pseudomonadota</taxon>
        <taxon>Gammaproteobacteria</taxon>
        <taxon>Pseudomonadales</taxon>
        <taxon>Pseudomonadaceae</taxon>
        <taxon>Pseudomonas</taxon>
        <taxon>Pseudomonas syringae</taxon>
    </lineage>
</organism>
<reference evidence="3 4" key="1">
    <citation type="submission" date="2015-07" db="EMBL/GenBank/DDBJ databases">
        <authorList>
            <person name="Noorani M."/>
        </authorList>
    </citation>
    <scope>NUCLEOTIDE SEQUENCE [LARGE SCALE GENOMIC DNA]</scope>
    <source>
        <strain evidence="3 4">0788_9</strain>
    </source>
</reference>
<dbReference type="PANTHER" id="PTHR43364">
    <property type="entry name" value="NADH-SPECIFIC METHYLGLYOXAL REDUCTASE-RELATED"/>
    <property type="match status" value="1"/>
</dbReference>
<dbReference type="InterPro" id="IPR036812">
    <property type="entry name" value="NAD(P)_OxRdtase_dom_sf"/>
</dbReference>
<dbReference type="GO" id="GO:0016491">
    <property type="term" value="F:oxidoreductase activity"/>
    <property type="evidence" value="ECO:0007669"/>
    <property type="project" value="UniProtKB-KW"/>
</dbReference>
<gene>
    <name evidence="3" type="ORF">ABJ99_5199</name>
</gene>
<dbReference type="PANTHER" id="PTHR43364:SF4">
    <property type="entry name" value="NAD(P)-LINKED OXIDOREDUCTASE SUPERFAMILY PROTEIN"/>
    <property type="match status" value="1"/>
</dbReference>
<dbReference type="Gene3D" id="3.20.20.100">
    <property type="entry name" value="NADP-dependent oxidoreductase domain"/>
    <property type="match status" value="1"/>
</dbReference>
<dbReference type="PATRIC" id="fig|81035.3.peg.5612"/>
<feature type="domain" description="NADP-dependent oxidoreductase" evidence="2">
    <location>
        <begin position="2"/>
        <end position="135"/>
    </location>
</feature>
<reference evidence="3 4" key="2">
    <citation type="submission" date="2015-10" db="EMBL/GenBank/DDBJ databases">
        <title>Comparative genomics and high-throughput reverse genetic screens identify a new phytobacterial MAMP and an Arabidopsis receptor required for immune elicitation.</title>
        <authorList>
            <person name="Mott G.A."/>
            <person name="Thakur S."/>
            <person name="Wang P.W."/>
            <person name="Desveaux D."/>
            <person name="Guttman D.S."/>
        </authorList>
    </citation>
    <scope>NUCLEOTIDE SEQUENCE [LARGE SCALE GENOMIC DNA]</scope>
    <source>
        <strain evidence="3 4">0788_9</strain>
    </source>
</reference>
<comment type="caution">
    <text evidence="3">The sequence shown here is derived from an EMBL/GenBank/DDBJ whole genome shotgun (WGS) entry which is preliminary data.</text>
</comment>
<evidence type="ECO:0000313" key="4">
    <source>
        <dbReference type="Proteomes" id="UP000037891"/>
    </source>
</evidence>
<accession>A0A0N0GC49</accession>
<sequence length="150" mass="15657">MAAAQFEHSLVHREPEADLFQAAHALGLGVVTWSPLGGGMLTGKYRQGETGRAEGFGGKVFQAENSAQRTLILDTVLEIAAEFGVSASQVAIAWAGTHGAVPIIGPRTHEQIVDNLGALSLTLADEQLQRLDAVSALDPSVQARSLTSAA</sequence>
<keyword evidence="1" id="KW-0560">Oxidoreductase</keyword>
<evidence type="ECO:0000313" key="3">
    <source>
        <dbReference type="EMBL" id="KPC23632.1"/>
    </source>
</evidence>
<dbReference type="InterPro" id="IPR050523">
    <property type="entry name" value="AKR_Detox_Biosynth"/>
</dbReference>
<dbReference type="AlphaFoldDB" id="A0A0N0GC49"/>
<dbReference type="GO" id="GO:0005829">
    <property type="term" value="C:cytosol"/>
    <property type="evidence" value="ECO:0007669"/>
    <property type="project" value="TreeGrafter"/>
</dbReference>
<evidence type="ECO:0000256" key="1">
    <source>
        <dbReference type="ARBA" id="ARBA00023002"/>
    </source>
</evidence>
<dbReference type="Pfam" id="PF00248">
    <property type="entry name" value="Aldo_ket_red"/>
    <property type="match status" value="1"/>
</dbReference>
<proteinExistence type="predicted"/>
<dbReference type="Proteomes" id="UP000037891">
    <property type="component" value="Unassembled WGS sequence"/>
</dbReference>
<name>A0A0N0GC49_PSESX</name>
<evidence type="ECO:0000259" key="2">
    <source>
        <dbReference type="Pfam" id="PF00248"/>
    </source>
</evidence>
<dbReference type="SUPFAM" id="SSF51430">
    <property type="entry name" value="NAD(P)-linked oxidoreductase"/>
    <property type="match status" value="1"/>
</dbReference>
<dbReference type="EMBL" id="LGLN01000099">
    <property type="protein sequence ID" value="KPC23632.1"/>
    <property type="molecule type" value="Genomic_DNA"/>
</dbReference>